<dbReference type="Pfam" id="PF17820">
    <property type="entry name" value="PDZ_6"/>
    <property type="match status" value="1"/>
</dbReference>
<accession>A0A0L1KAM1</accession>
<dbReference type="Proteomes" id="UP000037446">
    <property type="component" value="Unassembled WGS sequence"/>
</dbReference>
<dbReference type="AlphaFoldDB" id="A0A0L1KAM1"/>
<proteinExistence type="predicted"/>
<name>A0A0L1KAM1_9SPHN</name>
<evidence type="ECO:0000259" key="2">
    <source>
        <dbReference type="Pfam" id="PF17820"/>
    </source>
</evidence>
<dbReference type="RefSeq" id="WP_050601067.1">
    <property type="nucleotide sequence ID" value="NZ_JYNE01000027.1"/>
</dbReference>
<gene>
    <name evidence="3" type="ORF">J121_2115</name>
</gene>
<dbReference type="InterPro" id="IPR041489">
    <property type="entry name" value="PDZ_6"/>
</dbReference>
<sequence length="327" mass="35598">MRTIVAALALGMAGSMASAAADGSDPPEPLERFQRSEDRLFRVGYRLATANAVFCDQTVRVSGLLIHDAGSYSDPAAVRRQFGLLGDIGVQAVAPLSPADAAGIRQNDTILAIDGRTIETEWPLTDPRWQRVTALRDAIDDALSRGTLDLSLSRAETPALAASIIGVPACPTRFELVDSESSAAADGERVLVGENFPGLAYDEASFAAAIAHEMAHNILRHPQTFAEIGWKRKLVRLSERDADRLMPWLLQNAGYDPAAAVRFMRTWGPKHGGWIFRKRTHDGWDERVEFIEAELAKIAEAAQSHPAGLADWQTGFVPELEIPHEAN</sequence>
<organism evidence="3 4">
    <name type="scientific">Qipengyuania citrea LAMA 915</name>
    <dbReference type="NCBI Taxonomy" id="1306953"/>
    <lineage>
        <taxon>Bacteria</taxon>
        <taxon>Pseudomonadati</taxon>
        <taxon>Pseudomonadota</taxon>
        <taxon>Alphaproteobacteria</taxon>
        <taxon>Sphingomonadales</taxon>
        <taxon>Erythrobacteraceae</taxon>
        <taxon>Qipengyuania</taxon>
    </lineage>
</organism>
<evidence type="ECO:0000313" key="4">
    <source>
        <dbReference type="Proteomes" id="UP000037446"/>
    </source>
</evidence>
<dbReference type="Gene3D" id="2.30.42.10">
    <property type="match status" value="1"/>
</dbReference>
<dbReference type="InterPro" id="IPR036034">
    <property type="entry name" value="PDZ_sf"/>
</dbReference>
<evidence type="ECO:0000256" key="1">
    <source>
        <dbReference type="SAM" id="SignalP"/>
    </source>
</evidence>
<evidence type="ECO:0000313" key="3">
    <source>
        <dbReference type="EMBL" id="KNH01100.1"/>
    </source>
</evidence>
<feature type="chain" id="PRO_5005554649" evidence="1">
    <location>
        <begin position="21"/>
        <end position="327"/>
    </location>
</feature>
<feature type="domain" description="PDZ" evidence="2">
    <location>
        <begin position="90"/>
        <end position="120"/>
    </location>
</feature>
<dbReference type="SUPFAM" id="SSF50156">
    <property type="entry name" value="PDZ domain-like"/>
    <property type="match status" value="1"/>
</dbReference>
<feature type="signal peptide" evidence="1">
    <location>
        <begin position="1"/>
        <end position="20"/>
    </location>
</feature>
<keyword evidence="1" id="KW-0732">Signal</keyword>
<dbReference type="PATRIC" id="fig|1306953.7.peg.2190"/>
<reference evidence="3" key="1">
    <citation type="submission" date="2015-02" db="EMBL/GenBank/DDBJ databases">
        <authorList>
            <person name="Chooi Y.-H."/>
        </authorList>
    </citation>
    <scope>NUCLEOTIDE SEQUENCE [LARGE SCALE GENOMIC DNA]</scope>
    <source>
        <strain evidence="3">LAMA 915</strain>
    </source>
</reference>
<comment type="caution">
    <text evidence="3">The sequence shown here is derived from an EMBL/GenBank/DDBJ whole genome shotgun (WGS) entry which is preliminary data.</text>
</comment>
<dbReference type="EMBL" id="JYNE01000027">
    <property type="protein sequence ID" value="KNH01100.1"/>
    <property type="molecule type" value="Genomic_DNA"/>
</dbReference>
<dbReference type="STRING" id="1306953.J121_2115"/>
<protein>
    <submittedName>
        <fullName evidence="3">Peptidase m48 family protein</fullName>
    </submittedName>
</protein>